<reference evidence="1" key="1">
    <citation type="submission" date="2013-08" db="EMBL/GenBank/DDBJ databases">
        <authorList>
            <person name="Mendez C."/>
            <person name="Richter M."/>
            <person name="Ferrer M."/>
            <person name="Sanchez J."/>
        </authorList>
    </citation>
    <scope>NUCLEOTIDE SEQUENCE</scope>
</reference>
<evidence type="ECO:0000313" key="1">
    <source>
        <dbReference type="EMBL" id="EQD78396.1"/>
    </source>
</evidence>
<reference evidence="1" key="2">
    <citation type="journal article" date="2014" name="ISME J.">
        <title>Microbial stratification in low pH oxic and suboxic macroscopic growths along an acid mine drainage.</title>
        <authorList>
            <person name="Mendez-Garcia C."/>
            <person name="Mesa V."/>
            <person name="Sprenger R.R."/>
            <person name="Richter M."/>
            <person name="Diez M.S."/>
            <person name="Solano J."/>
            <person name="Bargiela R."/>
            <person name="Golyshina O.V."/>
            <person name="Manteca A."/>
            <person name="Ramos J.L."/>
            <person name="Gallego J.R."/>
            <person name="Llorente I."/>
            <person name="Martins Dos Santos V.A."/>
            <person name="Jensen O.N."/>
            <person name="Pelaez A.I."/>
            <person name="Sanchez J."/>
            <person name="Ferrer M."/>
        </authorList>
    </citation>
    <scope>NUCLEOTIDE SEQUENCE</scope>
</reference>
<organism evidence="1">
    <name type="scientific">mine drainage metagenome</name>
    <dbReference type="NCBI Taxonomy" id="410659"/>
    <lineage>
        <taxon>unclassified sequences</taxon>
        <taxon>metagenomes</taxon>
        <taxon>ecological metagenomes</taxon>
    </lineage>
</organism>
<sequence>MNALAHDDGLAAKQHLAAGRPIYYGDERYPEGLIKKYPDGHRQIVSVDPDGKITVVRDL</sequence>
<gene>
    <name evidence="1" type="ORF">B1A_02275</name>
</gene>
<accession>T1BYN0</accession>
<proteinExistence type="predicted"/>
<dbReference type="AlphaFoldDB" id="T1BYN0"/>
<comment type="caution">
    <text evidence="1">The sequence shown here is derived from an EMBL/GenBank/DDBJ whole genome shotgun (WGS) entry which is preliminary data.</text>
</comment>
<protein>
    <submittedName>
        <fullName evidence="1">Uncharacterized protein</fullName>
    </submittedName>
</protein>
<name>T1BYN0_9ZZZZ</name>
<dbReference type="EMBL" id="AUZX01001699">
    <property type="protein sequence ID" value="EQD78396.1"/>
    <property type="molecule type" value="Genomic_DNA"/>
</dbReference>